<name>A0A1H2PJM3_9BURK</name>
<dbReference type="PANTHER" id="PTHR30258">
    <property type="entry name" value="TYPE II SECRETION SYSTEM PROTEIN GSPE-RELATED"/>
    <property type="match status" value="1"/>
</dbReference>
<dbReference type="PANTHER" id="PTHR30258:SF3">
    <property type="entry name" value="SLL1921 PROTEIN"/>
    <property type="match status" value="1"/>
</dbReference>
<evidence type="ECO:0000259" key="4">
    <source>
        <dbReference type="Pfam" id="PF00437"/>
    </source>
</evidence>
<dbReference type="GO" id="GO:0005524">
    <property type="term" value="F:ATP binding"/>
    <property type="evidence" value="ECO:0007669"/>
    <property type="project" value="UniProtKB-KW"/>
</dbReference>
<dbReference type="Proteomes" id="UP000243719">
    <property type="component" value="Unassembled WGS sequence"/>
</dbReference>
<dbReference type="GO" id="GO:0016887">
    <property type="term" value="F:ATP hydrolysis activity"/>
    <property type="evidence" value="ECO:0007669"/>
    <property type="project" value="TreeGrafter"/>
</dbReference>
<accession>A0A1H2PJM3</accession>
<keyword evidence="2" id="KW-0547">Nucleotide-binding</keyword>
<dbReference type="InterPro" id="IPR027417">
    <property type="entry name" value="P-loop_NTPase"/>
</dbReference>
<dbReference type="AlphaFoldDB" id="A0A1H2PJM3"/>
<dbReference type="SUPFAM" id="SSF52540">
    <property type="entry name" value="P-loop containing nucleoside triphosphate hydrolases"/>
    <property type="match status" value="1"/>
</dbReference>
<evidence type="ECO:0000256" key="3">
    <source>
        <dbReference type="ARBA" id="ARBA00022840"/>
    </source>
</evidence>
<keyword evidence="3" id="KW-0067">ATP-binding</keyword>
<evidence type="ECO:0000256" key="2">
    <source>
        <dbReference type="ARBA" id="ARBA00022741"/>
    </source>
</evidence>
<sequence length="338" mass="36887">MTRLPSHPNGMAGPSCSEQRLCDLQFADLMIWGNGDAFLRHVHGHPGPVVPLPSGYEDDVQRIRERLDAEADKREFFVMHDGVPYRVARVQTIDGHGFFLRRARYPVPKLEALGMKPAMVDMLRALGDRHGMILMAGATGSGKTTTIYSLLDDYATRLGDIIIAIEDPPEIPVQGSYGERRQGLWYQIDAKQAGGYEAAMIAAMRYNPRFVFVGEVRAPSVANEAIRAAVNGHLVVATIHGNSIPGAILALQQIAAAATGSTDLARSILADGLLAVLHQELRPLESEPGKRALHAQMLCLGDDHGLRAKIRSGKLEHLSTDIEAQRMKIARGMLPVAR</sequence>
<protein>
    <submittedName>
        <fullName evidence="5">Twitching motility protein PilT</fullName>
    </submittedName>
</protein>
<evidence type="ECO:0000313" key="6">
    <source>
        <dbReference type="Proteomes" id="UP000243719"/>
    </source>
</evidence>
<evidence type="ECO:0000256" key="1">
    <source>
        <dbReference type="ARBA" id="ARBA00006611"/>
    </source>
</evidence>
<evidence type="ECO:0000313" key="5">
    <source>
        <dbReference type="EMBL" id="SDV46552.1"/>
    </source>
</evidence>
<keyword evidence="6" id="KW-1185">Reference proteome</keyword>
<dbReference type="RefSeq" id="WP_235837746.1">
    <property type="nucleotide sequence ID" value="NZ_FNLO01000001.1"/>
</dbReference>
<proteinExistence type="inferred from homology"/>
<dbReference type="GO" id="GO:0005886">
    <property type="term" value="C:plasma membrane"/>
    <property type="evidence" value="ECO:0007669"/>
    <property type="project" value="TreeGrafter"/>
</dbReference>
<dbReference type="STRING" id="1770053.SAMN05216551_101427"/>
<dbReference type="Gene3D" id="3.40.50.300">
    <property type="entry name" value="P-loop containing nucleotide triphosphate hydrolases"/>
    <property type="match status" value="1"/>
</dbReference>
<dbReference type="Pfam" id="PF00437">
    <property type="entry name" value="T2SSE"/>
    <property type="match status" value="1"/>
</dbReference>
<organism evidence="5 6">
    <name type="scientific">Chitinasiproducens palmae</name>
    <dbReference type="NCBI Taxonomy" id="1770053"/>
    <lineage>
        <taxon>Bacteria</taxon>
        <taxon>Pseudomonadati</taxon>
        <taxon>Pseudomonadota</taxon>
        <taxon>Betaproteobacteria</taxon>
        <taxon>Burkholderiales</taxon>
        <taxon>Burkholderiaceae</taxon>
        <taxon>Chitinasiproducens</taxon>
    </lineage>
</organism>
<comment type="similarity">
    <text evidence="1">Belongs to the GSP E family.</text>
</comment>
<feature type="domain" description="Bacterial type II secretion system protein E" evidence="4">
    <location>
        <begin position="82"/>
        <end position="283"/>
    </location>
</feature>
<gene>
    <name evidence="5" type="ORF">SAMN05216551_101427</name>
</gene>
<dbReference type="EMBL" id="FNLO01000001">
    <property type="protein sequence ID" value="SDV46552.1"/>
    <property type="molecule type" value="Genomic_DNA"/>
</dbReference>
<reference evidence="6" key="1">
    <citation type="submission" date="2016-09" db="EMBL/GenBank/DDBJ databases">
        <authorList>
            <person name="Varghese N."/>
            <person name="Submissions S."/>
        </authorList>
    </citation>
    <scope>NUCLEOTIDE SEQUENCE [LARGE SCALE GENOMIC DNA]</scope>
    <source>
        <strain evidence="6">JS23</strain>
    </source>
</reference>
<dbReference type="InterPro" id="IPR001482">
    <property type="entry name" value="T2SS/T4SS_dom"/>
</dbReference>